<dbReference type="GO" id="GO:0006635">
    <property type="term" value="P:fatty acid beta-oxidation"/>
    <property type="evidence" value="ECO:0007669"/>
    <property type="project" value="UniProtKB-UniPathway"/>
</dbReference>
<comment type="pathway">
    <text evidence="1">Lipid metabolism; fatty acid beta-oxidation.</text>
</comment>
<evidence type="ECO:0000256" key="2">
    <source>
        <dbReference type="ARBA" id="ARBA00005254"/>
    </source>
</evidence>
<evidence type="ECO:0008006" key="8">
    <source>
        <dbReference type="Google" id="ProtNLM"/>
    </source>
</evidence>
<keyword evidence="7" id="KW-1185">Reference proteome</keyword>
<proteinExistence type="inferred from homology"/>
<dbReference type="InterPro" id="IPR029045">
    <property type="entry name" value="ClpP/crotonase-like_dom_sf"/>
</dbReference>
<evidence type="ECO:0000256" key="1">
    <source>
        <dbReference type="ARBA" id="ARBA00005005"/>
    </source>
</evidence>
<keyword evidence="5" id="KW-0413">Isomerase</keyword>
<evidence type="ECO:0000313" key="7">
    <source>
        <dbReference type="Proteomes" id="UP000009131"/>
    </source>
</evidence>
<dbReference type="GO" id="GO:0051750">
    <property type="term" value="F:delta(3,5)-delta(2,4)-dienoyl-CoA isomerase activity"/>
    <property type="evidence" value="ECO:0007669"/>
    <property type="project" value="TreeGrafter"/>
</dbReference>
<dbReference type="InterPro" id="IPR045002">
    <property type="entry name" value="Ech1-like"/>
</dbReference>
<comment type="caution">
    <text evidence="6">The sequence shown here is derived from an EMBL/GenBank/DDBJ whole genome shotgun (WGS) entry which is preliminary data.</text>
</comment>
<dbReference type="EMBL" id="BABT02000165">
    <property type="protein sequence ID" value="GAA98771.1"/>
    <property type="molecule type" value="Genomic_DNA"/>
</dbReference>
<dbReference type="AlphaFoldDB" id="G7E7G1"/>
<dbReference type="Proteomes" id="UP000009131">
    <property type="component" value="Unassembled WGS sequence"/>
</dbReference>
<dbReference type="InParanoid" id="G7E7G1"/>
<evidence type="ECO:0000256" key="5">
    <source>
        <dbReference type="ARBA" id="ARBA00023235"/>
    </source>
</evidence>
<dbReference type="RefSeq" id="XP_014566954.1">
    <property type="nucleotide sequence ID" value="XM_014711468.1"/>
</dbReference>
<dbReference type="Pfam" id="PF00378">
    <property type="entry name" value="ECH_1"/>
    <property type="match status" value="1"/>
</dbReference>
<dbReference type="HOGENOM" id="CLU_009834_7_0_1"/>
<accession>G7E7G1</accession>
<dbReference type="FunFam" id="1.10.12.10:FF:000004">
    <property type="entry name" value="Delta3,5-delta2,4-dienoyl-CoA isomerase"/>
    <property type="match status" value="1"/>
</dbReference>
<dbReference type="UniPathway" id="UPA00659"/>
<organism evidence="6 7">
    <name type="scientific">Mixia osmundae (strain CBS 9802 / IAM 14324 / JCM 22182 / KY 12970)</name>
    <dbReference type="NCBI Taxonomy" id="764103"/>
    <lineage>
        <taxon>Eukaryota</taxon>
        <taxon>Fungi</taxon>
        <taxon>Dikarya</taxon>
        <taxon>Basidiomycota</taxon>
        <taxon>Pucciniomycotina</taxon>
        <taxon>Mixiomycetes</taxon>
        <taxon>Mixiales</taxon>
        <taxon>Mixiaceae</taxon>
        <taxon>Mixia</taxon>
    </lineage>
</organism>
<dbReference type="SUPFAM" id="SSF52096">
    <property type="entry name" value="ClpP/crotonase"/>
    <property type="match status" value="1"/>
</dbReference>
<keyword evidence="4" id="KW-0443">Lipid metabolism</keyword>
<name>G7E7G1_MIXOS</name>
<dbReference type="OrthoDB" id="14970at2759"/>
<dbReference type="eggNOG" id="KOG1681">
    <property type="taxonomic scope" value="Eukaryota"/>
</dbReference>
<dbReference type="PANTHER" id="PTHR43149:SF1">
    <property type="entry name" value="DELTA(3,5)-DELTA(2,4)-DIENOYL-COA ISOMERASE, MITOCHONDRIAL"/>
    <property type="match status" value="1"/>
</dbReference>
<dbReference type="Gene3D" id="3.90.226.10">
    <property type="entry name" value="2-enoyl-CoA Hydratase, Chain A, domain 1"/>
    <property type="match status" value="1"/>
</dbReference>
<sequence>MGSLVDYQPKLFIVDFPSDGVLVLSMNRGPVNAFNQAFWEELHRLFDLASNDPDVRVVVLASKLDKLYTAGLDLTDTGALTDQSESDSARMAWKMRRHILDFQAAISAIEECKKPVIAAVHGICIGLGVDITSAADIRMAASSAQFGIKEVTIGLAADIGSLQRFPLKVANDSWTRELVYTGRNFDAAEAHQHGFVSNVVQGGRSEVLAAAIELAKDISNKSPIAVQGSKHLLDYSRDHSVQDGLAYTATWNMSQLQASDLVEAVGAFMTKKPPRFAKL</sequence>
<reference evidence="6 7" key="1">
    <citation type="journal article" date="2011" name="J. Gen. Appl. Microbiol.">
        <title>Draft genome sequencing of the enigmatic basidiomycete Mixia osmundae.</title>
        <authorList>
            <person name="Nishida H."/>
            <person name="Nagatsuka Y."/>
            <person name="Sugiyama J."/>
        </authorList>
    </citation>
    <scope>NUCLEOTIDE SEQUENCE [LARGE SCALE GENOMIC DNA]</scope>
    <source>
        <strain evidence="7">CBS 9802 / IAM 14324 / JCM 22182 / KY 12970</strain>
    </source>
</reference>
<gene>
    <name evidence="6" type="primary">Mo05459</name>
    <name evidence="6" type="ORF">E5Q_05459</name>
</gene>
<dbReference type="InterPro" id="IPR001753">
    <property type="entry name" value="Enoyl-CoA_hydra/iso"/>
</dbReference>
<dbReference type="STRING" id="764103.G7E7G1"/>
<evidence type="ECO:0000256" key="3">
    <source>
        <dbReference type="ARBA" id="ARBA00022832"/>
    </source>
</evidence>
<evidence type="ECO:0000256" key="4">
    <source>
        <dbReference type="ARBA" id="ARBA00023098"/>
    </source>
</evidence>
<dbReference type="GO" id="GO:0005739">
    <property type="term" value="C:mitochondrion"/>
    <property type="evidence" value="ECO:0007669"/>
    <property type="project" value="TreeGrafter"/>
</dbReference>
<keyword evidence="3" id="KW-0276">Fatty acid metabolism</keyword>
<evidence type="ECO:0000313" key="6">
    <source>
        <dbReference type="EMBL" id="GAA98771.1"/>
    </source>
</evidence>
<comment type="similarity">
    <text evidence="2">Belongs to the enoyl-CoA hydratase/isomerase family.</text>
</comment>
<dbReference type="CDD" id="cd06558">
    <property type="entry name" value="crotonase-like"/>
    <property type="match status" value="1"/>
</dbReference>
<dbReference type="OMA" id="QYVAHVE"/>
<reference evidence="6 7" key="2">
    <citation type="journal article" date="2012" name="Open Biol.">
        <title>Characteristics of nucleosomes and linker DNA regions on the genome of the basidiomycete Mixia osmundae revealed by mono- and dinucleosome mapping.</title>
        <authorList>
            <person name="Nishida H."/>
            <person name="Kondo S."/>
            <person name="Matsumoto T."/>
            <person name="Suzuki Y."/>
            <person name="Yoshikawa H."/>
            <person name="Taylor T.D."/>
            <person name="Sugiyama J."/>
        </authorList>
    </citation>
    <scope>NUCLEOTIDE SEQUENCE [LARGE SCALE GENOMIC DNA]</scope>
    <source>
        <strain evidence="7">CBS 9802 / IAM 14324 / JCM 22182 / KY 12970</strain>
    </source>
</reference>
<dbReference type="PANTHER" id="PTHR43149">
    <property type="entry name" value="ENOYL-COA HYDRATASE"/>
    <property type="match status" value="1"/>
</dbReference>
<protein>
    <recommendedName>
        <fullName evidence="8">Enoyl-CoA hydratase</fullName>
    </recommendedName>
</protein>
<dbReference type="Gene3D" id="1.10.12.10">
    <property type="entry name" value="Lyase 2-enoyl-coa Hydratase, Chain A, domain 2"/>
    <property type="match status" value="1"/>
</dbReference>
<dbReference type="InterPro" id="IPR014748">
    <property type="entry name" value="Enoyl-CoA_hydra_C"/>
</dbReference>